<dbReference type="SUPFAM" id="SSF57701">
    <property type="entry name" value="Zn2/Cys6 DNA-binding domain"/>
    <property type="match status" value="1"/>
</dbReference>
<keyword evidence="1" id="KW-0479">Metal-binding</keyword>
<evidence type="ECO:0000313" key="6">
    <source>
        <dbReference type="Proteomes" id="UP001175227"/>
    </source>
</evidence>
<dbReference type="InterPro" id="IPR007219">
    <property type="entry name" value="XnlR_reg_dom"/>
</dbReference>
<gene>
    <name evidence="5" type="ORF">IW261DRAFT_1601551</name>
</gene>
<dbReference type="PANTHER" id="PTHR46910:SF1">
    <property type="entry name" value="MISCELLANEOUS ZN(II)2CYS6 TRANSCRIPTION FACTOR (EUROFUNG)-RELATED"/>
    <property type="match status" value="1"/>
</dbReference>
<dbReference type="Proteomes" id="UP001175227">
    <property type="component" value="Unassembled WGS sequence"/>
</dbReference>
<evidence type="ECO:0000256" key="3">
    <source>
        <dbReference type="SAM" id="MobiDB-lite"/>
    </source>
</evidence>
<dbReference type="PANTHER" id="PTHR46910">
    <property type="entry name" value="TRANSCRIPTION FACTOR PDR1"/>
    <property type="match status" value="1"/>
</dbReference>
<dbReference type="InterPro" id="IPR001138">
    <property type="entry name" value="Zn2Cys6_DnaBD"/>
</dbReference>
<dbReference type="GO" id="GO:0006351">
    <property type="term" value="P:DNA-templated transcription"/>
    <property type="evidence" value="ECO:0007669"/>
    <property type="project" value="InterPro"/>
</dbReference>
<feature type="compositionally biased region" description="Polar residues" evidence="3">
    <location>
        <begin position="750"/>
        <end position="772"/>
    </location>
</feature>
<feature type="compositionally biased region" description="Low complexity" evidence="3">
    <location>
        <begin position="655"/>
        <end position="666"/>
    </location>
</feature>
<dbReference type="SMART" id="SM00066">
    <property type="entry name" value="GAL4"/>
    <property type="match status" value="1"/>
</dbReference>
<dbReference type="AlphaFoldDB" id="A0AA39UNR1"/>
<dbReference type="PROSITE" id="PS00463">
    <property type="entry name" value="ZN2_CY6_FUNGAL_1"/>
    <property type="match status" value="1"/>
</dbReference>
<dbReference type="InterPro" id="IPR036864">
    <property type="entry name" value="Zn2-C6_fun-type_DNA-bd_sf"/>
</dbReference>
<sequence length="891" mass="97598">MTKGDPSTPMAHQSKKKRTDEEPPTQDAGQKPIQLQRRRVWRACESCRRKKIKCDGCEPTCSQCSTSGSQCTWLQTKDRAALSRHYVQELEARLLHMESVFNQVAPVLEQIGTSTNGAASSPSDATTSAPVLDSSKAAAAAAILRSIAPVQRQPEPSSPVKIEDDVSESFGQLALDEYGHMRWMGGSSSMSLIQSFRALTTSPLHRISPAEEDPTAPGPSINKLYFPASVFFGKVHALPGPEEVEYPERDLADKLVEAYFARLHFLMPVIDKPSFLLQYHNVMNNTHDRNLARTQTAFISLIFAVFACAACLVQDPRLSTSERLDDGGMGMVYYERALILQYISHASIQAAHVQCFILLSSFLCSVNCLPQAWILIGQAVRTGQDLGLHRSPRRLLITPVEKETRRKIWWGVYVLDRMLALALGRPLGISDSDCDVEYPCEVDDDYLPEYYKGTTLNQPFLMTGTVALTKLYEITGRVLRQVYSLDNCRENLEPERKAELESTVEKLHAELTAVTPEQSAMAAVLCSHYFSVLTTLHRNLLPVNREDPSTEKSASQGVASARSCIQLSPSIRNVVPPSHHLAFFIQHLFGSAVIVLLYAMHASEAKASTQAIEEAKTALVAIQSWEGTWPGARKCKELLAELIATATDAVAKGTNSDSNPSPSAAPHSPPQRRRSGHNSLRNKAALVDWLRRPITLTPPSERDLHLVNADTMIQRMAPITRALRAPTLAPSNNSSPSSMGVPSPAMSANGLLQDNSPTLSSTTAYTYPGNSSQPPVSPLYDFDYGLSPNSLGDGTMAYESPYGAYPAGLDSVYAGYEPSNDIGAMGLSTTPPTASFNASGLPFRGLEYIRNFNSSGGYSMDQDPLWQSYDPIDFDYGPDLPFTLGDSDIQT</sequence>
<dbReference type="Pfam" id="PF04082">
    <property type="entry name" value="Fungal_trans"/>
    <property type="match status" value="1"/>
</dbReference>
<comment type="caution">
    <text evidence="5">The sequence shown here is derived from an EMBL/GenBank/DDBJ whole genome shotgun (WGS) entry which is preliminary data.</text>
</comment>
<dbReference type="EMBL" id="JAUEPR010000001">
    <property type="protein sequence ID" value="KAK0490754.1"/>
    <property type="molecule type" value="Genomic_DNA"/>
</dbReference>
<feature type="region of interest" description="Disordered" evidence="3">
    <location>
        <begin position="727"/>
        <end position="772"/>
    </location>
</feature>
<dbReference type="SMART" id="SM00906">
    <property type="entry name" value="Fungal_trans"/>
    <property type="match status" value="1"/>
</dbReference>
<feature type="region of interest" description="Disordered" evidence="3">
    <location>
        <begin position="651"/>
        <end position="679"/>
    </location>
</feature>
<reference evidence="5" key="1">
    <citation type="submission" date="2023-06" db="EMBL/GenBank/DDBJ databases">
        <authorList>
            <consortium name="Lawrence Berkeley National Laboratory"/>
            <person name="Ahrendt S."/>
            <person name="Sahu N."/>
            <person name="Indic B."/>
            <person name="Wong-Bajracharya J."/>
            <person name="Merenyi Z."/>
            <person name="Ke H.-M."/>
            <person name="Monk M."/>
            <person name="Kocsube S."/>
            <person name="Drula E."/>
            <person name="Lipzen A."/>
            <person name="Balint B."/>
            <person name="Henrissat B."/>
            <person name="Andreopoulos B."/>
            <person name="Martin F.M."/>
            <person name="Harder C.B."/>
            <person name="Rigling D."/>
            <person name="Ford K.L."/>
            <person name="Foster G.D."/>
            <person name="Pangilinan J."/>
            <person name="Papanicolaou A."/>
            <person name="Barry K."/>
            <person name="LaButti K."/>
            <person name="Viragh M."/>
            <person name="Koriabine M."/>
            <person name="Yan M."/>
            <person name="Riley R."/>
            <person name="Champramary S."/>
            <person name="Plett K.L."/>
            <person name="Tsai I.J."/>
            <person name="Slot J."/>
            <person name="Sipos G."/>
            <person name="Plett J."/>
            <person name="Nagy L.G."/>
            <person name="Grigoriev I.V."/>
        </authorList>
    </citation>
    <scope>NUCLEOTIDE SEQUENCE</scope>
    <source>
        <strain evidence="5">ICMP 16352</strain>
    </source>
</reference>
<feature type="compositionally biased region" description="Polar residues" evidence="3">
    <location>
        <begin position="729"/>
        <end position="740"/>
    </location>
</feature>
<dbReference type="Gene3D" id="4.10.240.10">
    <property type="entry name" value="Zn(2)-C6 fungal-type DNA-binding domain"/>
    <property type="match status" value="1"/>
</dbReference>
<dbReference type="GO" id="GO:0000981">
    <property type="term" value="F:DNA-binding transcription factor activity, RNA polymerase II-specific"/>
    <property type="evidence" value="ECO:0007669"/>
    <property type="project" value="InterPro"/>
</dbReference>
<evidence type="ECO:0000259" key="4">
    <source>
        <dbReference type="PROSITE" id="PS50048"/>
    </source>
</evidence>
<dbReference type="GO" id="GO:0008270">
    <property type="term" value="F:zinc ion binding"/>
    <property type="evidence" value="ECO:0007669"/>
    <property type="project" value="InterPro"/>
</dbReference>
<dbReference type="PROSITE" id="PS50048">
    <property type="entry name" value="ZN2_CY6_FUNGAL_2"/>
    <property type="match status" value="1"/>
</dbReference>
<evidence type="ECO:0000313" key="5">
    <source>
        <dbReference type="EMBL" id="KAK0490754.1"/>
    </source>
</evidence>
<evidence type="ECO:0000256" key="2">
    <source>
        <dbReference type="ARBA" id="ARBA00023242"/>
    </source>
</evidence>
<dbReference type="Pfam" id="PF00172">
    <property type="entry name" value="Zn_clus"/>
    <property type="match status" value="1"/>
</dbReference>
<dbReference type="GO" id="GO:0003677">
    <property type="term" value="F:DNA binding"/>
    <property type="evidence" value="ECO:0007669"/>
    <property type="project" value="InterPro"/>
</dbReference>
<proteinExistence type="predicted"/>
<accession>A0AA39UNR1</accession>
<keyword evidence="6" id="KW-1185">Reference proteome</keyword>
<feature type="region of interest" description="Disordered" evidence="3">
    <location>
        <begin position="1"/>
        <end position="34"/>
    </location>
</feature>
<dbReference type="InterPro" id="IPR050987">
    <property type="entry name" value="AtrR-like"/>
</dbReference>
<name>A0AA39UNR1_9AGAR</name>
<feature type="domain" description="Zn(2)-C6 fungal-type" evidence="4">
    <location>
        <begin position="43"/>
        <end position="73"/>
    </location>
</feature>
<evidence type="ECO:0000256" key="1">
    <source>
        <dbReference type="ARBA" id="ARBA00022723"/>
    </source>
</evidence>
<dbReference type="CDD" id="cd12148">
    <property type="entry name" value="fungal_TF_MHR"/>
    <property type="match status" value="1"/>
</dbReference>
<protein>
    <submittedName>
        <fullName evidence="5">Fungal-specific transcription factor domain-containing protein</fullName>
    </submittedName>
</protein>
<dbReference type="CDD" id="cd00067">
    <property type="entry name" value="GAL4"/>
    <property type="match status" value="1"/>
</dbReference>
<organism evidence="5 6">
    <name type="scientific">Armillaria novae-zelandiae</name>
    <dbReference type="NCBI Taxonomy" id="153914"/>
    <lineage>
        <taxon>Eukaryota</taxon>
        <taxon>Fungi</taxon>
        <taxon>Dikarya</taxon>
        <taxon>Basidiomycota</taxon>
        <taxon>Agaricomycotina</taxon>
        <taxon>Agaricomycetes</taxon>
        <taxon>Agaricomycetidae</taxon>
        <taxon>Agaricales</taxon>
        <taxon>Marasmiineae</taxon>
        <taxon>Physalacriaceae</taxon>
        <taxon>Armillaria</taxon>
    </lineage>
</organism>
<keyword evidence="2" id="KW-0539">Nucleus</keyword>